<evidence type="ECO:0000313" key="3">
    <source>
        <dbReference type="EMBL" id="NDV63127.1"/>
    </source>
</evidence>
<dbReference type="PANTHER" id="PTHR38034">
    <property type="entry name" value="INNER MEMBRANE PROTEIN YPJD"/>
    <property type="match status" value="1"/>
</dbReference>
<dbReference type="EMBL" id="JAAGNX010000003">
    <property type="protein sequence ID" value="NDV63127.1"/>
    <property type="molecule type" value="Genomic_DNA"/>
</dbReference>
<keyword evidence="1" id="KW-1133">Transmembrane helix</keyword>
<dbReference type="InterPro" id="IPR002541">
    <property type="entry name" value="Cyt_c_assembly"/>
</dbReference>
<evidence type="ECO:0000256" key="1">
    <source>
        <dbReference type="SAM" id="Phobius"/>
    </source>
</evidence>
<reference evidence="3 4" key="1">
    <citation type="submission" date="2020-02" db="EMBL/GenBank/DDBJ databases">
        <title>Albibacoteraceae fam. nov., the first described family within the subdivision 4 Verrucomicrobia.</title>
        <authorList>
            <person name="Xi F."/>
        </authorList>
    </citation>
    <scope>NUCLEOTIDE SEQUENCE [LARGE SCALE GENOMIC DNA]</scope>
    <source>
        <strain evidence="3 4">CK1056</strain>
    </source>
</reference>
<dbReference type="GO" id="GO:0017004">
    <property type="term" value="P:cytochrome complex assembly"/>
    <property type="evidence" value="ECO:0007669"/>
    <property type="project" value="InterPro"/>
</dbReference>
<feature type="domain" description="Cytochrome c assembly protein" evidence="2">
    <location>
        <begin position="67"/>
        <end position="259"/>
    </location>
</feature>
<proteinExistence type="predicted"/>
<feature type="transmembrane region" description="Helical" evidence="1">
    <location>
        <begin position="183"/>
        <end position="206"/>
    </location>
</feature>
<dbReference type="GO" id="GO:0020037">
    <property type="term" value="F:heme binding"/>
    <property type="evidence" value="ECO:0007669"/>
    <property type="project" value="InterPro"/>
</dbReference>
<comment type="caution">
    <text evidence="3">The sequence shown here is derived from an EMBL/GenBank/DDBJ whole genome shotgun (WGS) entry which is preliminary data.</text>
</comment>
<dbReference type="GO" id="GO:0005886">
    <property type="term" value="C:plasma membrane"/>
    <property type="evidence" value="ECO:0007669"/>
    <property type="project" value="TreeGrafter"/>
</dbReference>
<dbReference type="Proteomes" id="UP000478417">
    <property type="component" value="Unassembled WGS sequence"/>
</dbReference>
<dbReference type="PANTHER" id="PTHR38034:SF1">
    <property type="entry name" value="INNER MEMBRANE PROTEIN YPJD"/>
    <property type="match status" value="1"/>
</dbReference>
<dbReference type="AlphaFoldDB" id="A0A6B2M4W6"/>
<keyword evidence="1" id="KW-0812">Transmembrane</keyword>
<name>A0A6B2M4W6_9BACT</name>
<gene>
    <name evidence="3" type="primary">ccsA</name>
    <name evidence="3" type="ORF">G0Q06_11740</name>
</gene>
<dbReference type="RefSeq" id="WP_163966206.1">
    <property type="nucleotide sequence ID" value="NZ_JAAGNX010000003.1"/>
</dbReference>
<feature type="transmembrane region" description="Helical" evidence="1">
    <location>
        <begin position="6"/>
        <end position="27"/>
    </location>
</feature>
<protein>
    <submittedName>
        <fullName evidence="3">Cytochrome c biogenesis protein CcsA</fullName>
    </submittedName>
</protein>
<evidence type="ECO:0000259" key="2">
    <source>
        <dbReference type="Pfam" id="PF01578"/>
    </source>
</evidence>
<organism evidence="3 4">
    <name type="scientific">Oceanipulchritudo coccoides</name>
    <dbReference type="NCBI Taxonomy" id="2706888"/>
    <lineage>
        <taxon>Bacteria</taxon>
        <taxon>Pseudomonadati</taxon>
        <taxon>Verrucomicrobiota</taxon>
        <taxon>Opitutia</taxon>
        <taxon>Puniceicoccales</taxon>
        <taxon>Oceanipulchritudinaceae</taxon>
        <taxon>Oceanipulchritudo</taxon>
    </lineage>
</organism>
<dbReference type="Pfam" id="PF01578">
    <property type="entry name" value="Cytochrom_C_asm"/>
    <property type="match status" value="1"/>
</dbReference>
<dbReference type="InterPro" id="IPR052372">
    <property type="entry name" value="YpjD/HemX"/>
</dbReference>
<evidence type="ECO:0000313" key="4">
    <source>
        <dbReference type="Proteomes" id="UP000478417"/>
    </source>
</evidence>
<feature type="transmembrane region" description="Helical" evidence="1">
    <location>
        <begin position="133"/>
        <end position="157"/>
    </location>
</feature>
<accession>A0A6B2M4W6</accession>
<keyword evidence="4" id="KW-1185">Reference proteome</keyword>
<keyword evidence="1" id="KW-0472">Membrane</keyword>
<feature type="transmembrane region" description="Helical" evidence="1">
    <location>
        <begin position="69"/>
        <end position="85"/>
    </location>
</feature>
<feature type="transmembrane region" description="Helical" evidence="1">
    <location>
        <begin position="39"/>
        <end position="57"/>
    </location>
</feature>
<feature type="transmembrane region" description="Helical" evidence="1">
    <location>
        <begin position="245"/>
        <end position="263"/>
    </location>
</feature>
<sequence>MRNIEHWLLLIGTLAYVGALVLTLVRVLNRREPLHGTNLLLILGGWLFQTSGMWILGLDAGSCPIRNPYEVLQFISWSIIVVYLFTGQVFRLSLFGTGSASLAAIIGFVAFFLPDAAHVGAHTPLGGDPRIEAHAALALFSYGIFGLLAVLSALYLLQHFSLKTKKFSGIFRFLPSIMDMDVVLMRLLIMACVVFTISVAIGALYWVGHMDLVSVPKLITTLALWFLYWLVLILRAANKLFGTRLAWTCIILLLAALLTLWPVEASRYHGTPPALDQLEHPDTSEIPPAP</sequence>
<feature type="transmembrane region" description="Helical" evidence="1">
    <location>
        <begin position="218"/>
        <end position="238"/>
    </location>
</feature>
<feature type="transmembrane region" description="Helical" evidence="1">
    <location>
        <begin position="92"/>
        <end position="113"/>
    </location>
</feature>